<keyword evidence="3" id="KW-1185">Reference proteome</keyword>
<dbReference type="InterPro" id="IPR014710">
    <property type="entry name" value="RmlC-like_jellyroll"/>
</dbReference>
<evidence type="ECO:0000313" key="2">
    <source>
        <dbReference type="EMBL" id="GGC31817.1"/>
    </source>
</evidence>
<dbReference type="Pfam" id="PF00027">
    <property type="entry name" value="cNMP_binding"/>
    <property type="match status" value="1"/>
</dbReference>
<name>A0ABQ1LYI8_9BACT</name>
<protein>
    <submittedName>
        <fullName evidence="2">Cyclic nucleotide-binding protein</fullName>
    </submittedName>
</protein>
<dbReference type="InterPro" id="IPR000595">
    <property type="entry name" value="cNMP-bd_dom"/>
</dbReference>
<comment type="caution">
    <text evidence="2">The sequence shown here is derived from an EMBL/GenBank/DDBJ whole genome shotgun (WGS) entry which is preliminary data.</text>
</comment>
<dbReference type="EMBL" id="BMEC01000004">
    <property type="protein sequence ID" value="GGC31817.1"/>
    <property type="molecule type" value="Genomic_DNA"/>
</dbReference>
<dbReference type="Proteomes" id="UP000636010">
    <property type="component" value="Unassembled WGS sequence"/>
</dbReference>
<evidence type="ECO:0000259" key="1">
    <source>
        <dbReference type="Pfam" id="PF00027"/>
    </source>
</evidence>
<accession>A0ABQ1LYI8</accession>
<organism evidence="2 3">
    <name type="scientific">Marivirga lumbricoides</name>
    <dbReference type="NCBI Taxonomy" id="1046115"/>
    <lineage>
        <taxon>Bacteria</taxon>
        <taxon>Pseudomonadati</taxon>
        <taxon>Bacteroidota</taxon>
        <taxon>Cytophagia</taxon>
        <taxon>Cytophagales</taxon>
        <taxon>Marivirgaceae</taxon>
        <taxon>Marivirga</taxon>
    </lineage>
</organism>
<evidence type="ECO:0000313" key="3">
    <source>
        <dbReference type="Proteomes" id="UP000636010"/>
    </source>
</evidence>
<reference evidence="3" key="1">
    <citation type="journal article" date="2019" name="Int. J. Syst. Evol. Microbiol.">
        <title>The Global Catalogue of Microorganisms (GCM) 10K type strain sequencing project: providing services to taxonomists for standard genome sequencing and annotation.</title>
        <authorList>
            <consortium name="The Broad Institute Genomics Platform"/>
            <consortium name="The Broad Institute Genome Sequencing Center for Infectious Disease"/>
            <person name="Wu L."/>
            <person name="Ma J."/>
        </authorList>
    </citation>
    <scope>NUCLEOTIDE SEQUENCE [LARGE SCALE GENOMIC DNA]</scope>
    <source>
        <strain evidence="3">CGMCC 1.10832</strain>
    </source>
</reference>
<feature type="domain" description="Cyclic nucleotide-binding" evidence="1">
    <location>
        <begin position="63"/>
        <end position="150"/>
    </location>
</feature>
<dbReference type="Gene3D" id="2.60.120.10">
    <property type="entry name" value="Jelly Rolls"/>
    <property type="match status" value="1"/>
</dbReference>
<dbReference type="InterPro" id="IPR018490">
    <property type="entry name" value="cNMP-bd_dom_sf"/>
</dbReference>
<dbReference type="SUPFAM" id="SSF51206">
    <property type="entry name" value="cAMP-binding domain-like"/>
    <property type="match status" value="1"/>
</dbReference>
<gene>
    <name evidence="2" type="ORF">GCM10011506_16630</name>
</gene>
<dbReference type="CDD" id="cd00038">
    <property type="entry name" value="CAP_ED"/>
    <property type="match status" value="1"/>
</dbReference>
<sequence length="224" mass="26757">MFKFLHHLDFQLCRSKILRFISYLNPNWYKTKIMYEQLQVYLNSFVKLDEEAALEIERKFVKRNFRKGSFLAIEGEVTKEAYFLIKGCCRFYHVKNEKAVTHWFSFENTFVTSLRSFTTQTPSVEYIQAIENCIVLSLKYDELNSLYAKYQQWERLGRLIMEDFSRQMLDKLTALQTLTAKQRYIMLLQSEPRIIQRIPLNHVSSYLGISGETLSRVRSEIRIL</sequence>
<proteinExistence type="predicted"/>